<dbReference type="Gene3D" id="3.40.50.300">
    <property type="entry name" value="P-loop containing nucleotide triphosphate hydrolases"/>
    <property type="match status" value="1"/>
</dbReference>
<dbReference type="AlphaFoldDB" id="A0A1X7TUC9"/>
<dbReference type="PANTHER" id="PTHR24173">
    <property type="entry name" value="ANKYRIN REPEAT CONTAINING"/>
    <property type="match status" value="1"/>
</dbReference>
<reference evidence="4" key="1">
    <citation type="submission" date="2017-05" db="UniProtKB">
        <authorList>
            <consortium name="EnsemblMetazoa"/>
        </authorList>
    </citation>
    <scope>IDENTIFICATION</scope>
</reference>
<dbReference type="Pfam" id="PF12796">
    <property type="entry name" value="Ank_2"/>
    <property type="match status" value="3"/>
</dbReference>
<dbReference type="eggNOG" id="KOG0504">
    <property type="taxonomic scope" value="Eukaryota"/>
</dbReference>
<keyword evidence="2 3" id="KW-0040">ANK repeat</keyword>
<accession>A0A1X7TUC9</accession>
<evidence type="ECO:0000256" key="1">
    <source>
        <dbReference type="ARBA" id="ARBA00022737"/>
    </source>
</evidence>
<evidence type="ECO:0000256" key="3">
    <source>
        <dbReference type="PROSITE-ProRule" id="PRU00023"/>
    </source>
</evidence>
<proteinExistence type="predicted"/>
<dbReference type="STRING" id="400682.A0A1X7TUC9"/>
<dbReference type="SMART" id="SM00248">
    <property type="entry name" value="ANK"/>
    <property type="match status" value="7"/>
</dbReference>
<evidence type="ECO:0000256" key="2">
    <source>
        <dbReference type="ARBA" id="ARBA00023043"/>
    </source>
</evidence>
<protein>
    <submittedName>
        <fullName evidence="4">Uncharacterized protein</fullName>
    </submittedName>
</protein>
<dbReference type="InterPro" id="IPR002110">
    <property type="entry name" value="Ankyrin_rpt"/>
</dbReference>
<sequence length="451" mass="50605">MSLEYKCWTAFVTGYHEEAVRLLPLVKEQNKIKREGDRLLHLSSGNGWLDVTKDLITKYHCDPHERDGDDWTCLHWAAVGNHVDVMRYLIDECHCDPKVPSEFGETVLHKVAKHGSLDFMKYLINHHHCDPMATTISGETVLHCAARHIDIVKYLIDECHCDPMATNNSGETVLHRAARHIDVVKYLINECHCDPMATTNSVQTVLHRAARHIDIVKYLINEGHCDPMAVDRSGQTPLHYVADWGKSAAVEYLLSTGKCDPLAKDKYGRTPFKLAKERGNTDTLSVLKKFGCIKSSHPIDSYVNVLLVGNPGAGKSTLSHVINDTASFTLLGSFRNVGGVVPCTAGIIPYKLQHRTLGNIILHDFAGHSEYYSSHSAVIENLLRGSGGVFLIVVNILEKEAVKQLHQWLTVVRNEAQKTLNECHVIVIVSHVDEISNPVEKRRRKEEIKKE</sequence>
<dbReference type="SUPFAM" id="SSF52540">
    <property type="entry name" value="P-loop containing nucleoside triphosphate hydrolases"/>
    <property type="match status" value="1"/>
</dbReference>
<dbReference type="PANTHER" id="PTHR24173:SF83">
    <property type="entry name" value="SOCS BOX DOMAIN-CONTAINING PROTEIN"/>
    <property type="match status" value="1"/>
</dbReference>
<dbReference type="InterPro" id="IPR036770">
    <property type="entry name" value="Ankyrin_rpt-contain_sf"/>
</dbReference>
<organism evidence="4">
    <name type="scientific">Amphimedon queenslandica</name>
    <name type="common">Sponge</name>
    <dbReference type="NCBI Taxonomy" id="400682"/>
    <lineage>
        <taxon>Eukaryota</taxon>
        <taxon>Metazoa</taxon>
        <taxon>Porifera</taxon>
        <taxon>Demospongiae</taxon>
        <taxon>Heteroscleromorpha</taxon>
        <taxon>Haplosclerida</taxon>
        <taxon>Niphatidae</taxon>
        <taxon>Amphimedon</taxon>
    </lineage>
</organism>
<dbReference type="CDD" id="cd00882">
    <property type="entry name" value="Ras_like_GTPase"/>
    <property type="match status" value="1"/>
</dbReference>
<dbReference type="Gene3D" id="1.25.40.20">
    <property type="entry name" value="Ankyrin repeat-containing domain"/>
    <property type="match status" value="2"/>
</dbReference>
<dbReference type="InParanoid" id="A0A1X7TUC9"/>
<dbReference type="PROSITE" id="PS50297">
    <property type="entry name" value="ANK_REP_REGION"/>
    <property type="match status" value="1"/>
</dbReference>
<dbReference type="OrthoDB" id="19174at2759"/>
<name>A0A1X7TUC9_AMPQE</name>
<evidence type="ECO:0000313" key="4">
    <source>
        <dbReference type="EnsemblMetazoa" id="Aqu2.1.18507_001"/>
    </source>
</evidence>
<dbReference type="SUPFAM" id="SSF48403">
    <property type="entry name" value="Ankyrin repeat"/>
    <property type="match status" value="1"/>
</dbReference>
<keyword evidence="1" id="KW-0677">Repeat</keyword>
<dbReference type="EnsemblMetazoa" id="Aqu2.1.18507_001">
    <property type="protein sequence ID" value="Aqu2.1.18507_001"/>
    <property type="gene ID" value="Aqu2.1.18507"/>
</dbReference>
<dbReference type="InterPro" id="IPR027417">
    <property type="entry name" value="P-loop_NTPase"/>
</dbReference>
<dbReference type="PROSITE" id="PS50088">
    <property type="entry name" value="ANK_REPEAT"/>
    <property type="match status" value="1"/>
</dbReference>
<feature type="repeat" description="ANK" evidence="3">
    <location>
        <begin position="233"/>
        <end position="257"/>
    </location>
</feature>